<gene>
    <name evidence="9" type="ORF">RI844_08260</name>
</gene>
<feature type="transmembrane region" description="Helical" evidence="8">
    <location>
        <begin position="21"/>
        <end position="38"/>
    </location>
</feature>
<reference evidence="9 10" key="1">
    <citation type="submission" date="2023-09" db="EMBL/GenBank/DDBJ databases">
        <authorList>
            <person name="Qi X."/>
        </authorList>
    </citation>
    <scope>NUCLEOTIDE SEQUENCE [LARGE SCALE GENOMIC DNA]</scope>
    <source>
        <strain evidence="9 10">S1-1</strain>
    </source>
</reference>
<comment type="similarity">
    <text evidence="7">Belongs to the glycosyltransferase 87 family.</text>
</comment>
<evidence type="ECO:0000256" key="8">
    <source>
        <dbReference type="SAM" id="Phobius"/>
    </source>
</evidence>
<evidence type="ECO:0000313" key="9">
    <source>
        <dbReference type="EMBL" id="WOH39203.1"/>
    </source>
</evidence>
<protein>
    <submittedName>
        <fullName evidence="9">Glycosyltransferase family 87 protein</fullName>
        <ecNumber evidence="9">2.4.-.-</ecNumber>
    </submittedName>
</protein>
<evidence type="ECO:0000256" key="2">
    <source>
        <dbReference type="ARBA" id="ARBA00022475"/>
    </source>
</evidence>
<evidence type="ECO:0000256" key="5">
    <source>
        <dbReference type="ARBA" id="ARBA00022989"/>
    </source>
</evidence>
<evidence type="ECO:0000256" key="4">
    <source>
        <dbReference type="ARBA" id="ARBA00022692"/>
    </source>
</evidence>
<feature type="transmembrane region" description="Helical" evidence="8">
    <location>
        <begin position="347"/>
        <end position="365"/>
    </location>
</feature>
<organism evidence="9 10">
    <name type="scientific">Thalassotalea fonticola</name>
    <dbReference type="NCBI Taxonomy" id="3065649"/>
    <lineage>
        <taxon>Bacteria</taxon>
        <taxon>Pseudomonadati</taxon>
        <taxon>Pseudomonadota</taxon>
        <taxon>Gammaproteobacteria</taxon>
        <taxon>Alteromonadales</taxon>
        <taxon>Colwelliaceae</taxon>
        <taxon>Thalassotalea</taxon>
    </lineage>
</organism>
<dbReference type="GO" id="GO:0016757">
    <property type="term" value="F:glycosyltransferase activity"/>
    <property type="evidence" value="ECO:0007669"/>
    <property type="project" value="UniProtKB-KW"/>
</dbReference>
<feature type="transmembrane region" description="Helical" evidence="8">
    <location>
        <begin position="114"/>
        <end position="133"/>
    </location>
</feature>
<evidence type="ECO:0000256" key="7">
    <source>
        <dbReference type="ARBA" id="ARBA00024033"/>
    </source>
</evidence>
<evidence type="ECO:0000313" key="10">
    <source>
        <dbReference type="Proteomes" id="UP001301442"/>
    </source>
</evidence>
<feature type="transmembrane region" description="Helical" evidence="8">
    <location>
        <begin position="182"/>
        <end position="205"/>
    </location>
</feature>
<proteinExistence type="inferred from homology"/>
<accession>A0ABZ0GUD6</accession>
<feature type="transmembrane region" description="Helical" evidence="8">
    <location>
        <begin position="212"/>
        <end position="233"/>
    </location>
</feature>
<feature type="transmembrane region" description="Helical" evidence="8">
    <location>
        <begin position="270"/>
        <end position="295"/>
    </location>
</feature>
<feature type="transmembrane region" description="Helical" evidence="8">
    <location>
        <begin position="371"/>
        <end position="389"/>
    </location>
</feature>
<dbReference type="Proteomes" id="UP001301442">
    <property type="component" value="Chromosome"/>
</dbReference>
<name>A0ABZ0GUD6_9GAMM</name>
<sequence length="406" mass="45567">MIQWQSAEWLTAERLKIYPRLIFVLYVIGIISWVMLATDNIDLKGRYLGADFISFYAAGKLALQGHGALVYDVATHYQMELDIIGVQGFEMPFLSFSYPPTLLILLAPLSTLPYFYAFLVFQLSSLIFFILMIKKLINCNEGIMLCLAFPAVFLTFCYGQNALLSTGLMAGALFYIDRKPLLSGLLIGLLTFKPHLGVLIPLVLMLTGRWRVFLAASLTFVSLVLISSLAFGIEIWQGFWGGKELVKRILHDELVPYSLMQSMFTGVRSMGTGIVIAYALQALIASVSAVCVLWIWSCQVDMRLKIAAFAIGTLMISPYLLNYDLMILSISIACLASYSLEFGFRHGLINLLCLSWISPIIVRTLNSTIPFPWTPLLLSVILYQILMITRRVNFNSNKLNTIEVLK</sequence>
<keyword evidence="6 8" id="KW-0472">Membrane</keyword>
<keyword evidence="5 8" id="KW-1133">Transmembrane helix</keyword>
<keyword evidence="2" id="KW-1003">Cell membrane</keyword>
<keyword evidence="4 8" id="KW-0812">Transmembrane</keyword>
<evidence type="ECO:0000256" key="3">
    <source>
        <dbReference type="ARBA" id="ARBA00022679"/>
    </source>
</evidence>
<feature type="transmembrane region" description="Helical" evidence="8">
    <location>
        <begin position="302"/>
        <end position="319"/>
    </location>
</feature>
<feature type="transmembrane region" description="Helical" evidence="8">
    <location>
        <begin position="145"/>
        <end position="176"/>
    </location>
</feature>
<dbReference type="RefSeq" id="WP_348397970.1">
    <property type="nucleotide sequence ID" value="NZ_CP136600.1"/>
</dbReference>
<comment type="subcellular location">
    <subcellularLocation>
        <location evidence="1">Cell membrane</location>
        <topology evidence="1">Multi-pass membrane protein</topology>
    </subcellularLocation>
</comment>
<keyword evidence="3 9" id="KW-0808">Transferase</keyword>
<keyword evidence="10" id="KW-1185">Reference proteome</keyword>
<keyword evidence="9" id="KW-0328">Glycosyltransferase</keyword>
<dbReference type="EMBL" id="CP136600">
    <property type="protein sequence ID" value="WOH39203.1"/>
    <property type="molecule type" value="Genomic_DNA"/>
</dbReference>
<dbReference type="EC" id="2.4.-.-" evidence="9"/>
<evidence type="ECO:0000256" key="1">
    <source>
        <dbReference type="ARBA" id="ARBA00004651"/>
    </source>
</evidence>
<evidence type="ECO:0000256" key="6">
    <source>
        <dbReference type="ARBA" id="ARBA00023136"/>
    </source>
</evidence>
<dbReference type="Pfam" id="PF09594">
    <property type="entry name" value="GT87"/>
    <property type="match status" value="1"/>
</dbReference>
<dbReference type="InterPro" id="IPR018584">
    <property type="entry name" value="GT87"/>
</dbReference>